<sequence>MGNLAGWLVSVALVGMVALLLVKPVACPSASPPETDMRYQYIKAATVAQPISIIVGAAPTGGGNAGDDYAQAVELYEANKEVLDKLLKAVYENKPLLGLPTSVDQMVELVQAGAGKAAMRYTFVHTERKIEIRGIYGPALDLETVAKIVLMAGDLYANTGQTDRAIQIRKAACVMGWHMFNEGAVVDMTSRGLAIQAMAAQDLLRLYRDKGMDAEAANASSYERAATAAWTYCGTKRQKLWNTAPKAGNLFFIAENDPGRAWRVQAVMSMAVLKFSARRTADRRINKRLITKYMSSDDPIIAAAAKSARYLKKSQFNTLGAP</sequence>
<gene>
    <name evidence="1" type="ORF">LCGC14_0238850</name>
</gene>
<accession>A0A0F9XCC8</accession>
<evidence type="ECO:0000313" key="1">
    <source>
        <dbReference type="EMBL" id="KKN89378.1"/>
    </source>
</evidence>
<dbReference type="AlphaFoldDB" id="A0A0F9XCC8"/>
<protein>
    <submittedName>
        <fullName evidence="1">Uncharacterized protein</fullName>
    </submittedName>
</protein>
<dbReference type="EMBL" id="LAZR01000119">
    <property type="protein sequence ID" value="KKN89378.1"/>
    <property type="molecule type" value="Genomic_DNA"/>
</dbReference>
<reference evidence="1" key="1">
    <citation type="journal article" date="2015" name="Nature">
        <title>Complex archaea that bridge the gap between prokaryotes and eukaryotes.</title>
        <authorList>
            <person name="Spang A."/>
            <person name="Saw J.H."/>
            <person name="Jorgensen S.L."/>
            <person name="Zaremba-Niedzwiedzka K."/>
            <person name="Martijn J."/>
            <person name="Lind A.E."/>
            <person name="van Eijk R."/>
            <person name="Schleper C."/>
            <person name="Guy L."/>
            <person name="Ettema T.J."/>
        </authorList>
    </citation>
    <scope>NUCLEOTIDE SEQUENCE</scope>
</reference>
<organism evidence="1">
    <name type="scientific">marine sediment metagenome</name>
    <dbReference type="NCBI Taxonomy" id="412755"/>
    <lineage>
        <taxon>unclassified sequences</taxon>
        <taxon>metagenomes</taxon>
        <taxon>ecological metagenomes</taxon>
    </lineage>
</organism>
<proteinExistence type="predicted"/>
<name>A0A0F9XCC8_9ZZZZ</name>
<comment type="caution">
    <text evidence="1">The sequence shown here is derived from an EMBL/GenBank/DDBJ whole genome shotgun (WGS) entry which is preliminary data.</text>
</comment>